<comment type="caution">
    <text evidence="2">The sequence shown here is derived from an EMBL/GenBank/DDBJ whole genome shotgun (WGS) entry which is preliminary data.</text>
</comment>
<dbReference type="Pfam" id="PF08669">
    <property type="entry name" value="GCV_T_C"/>
    <property type="match status" value="1"/>
</dbReference>
<dbReference type="EMBL" id="JAHRIN010067417">
    <property type="protein sequence ID" value="MEQ2214473.1"/>
    <property type="molecule type" value="Genomic_DNA"/>
</dbReference>
<dbReference type="Gene3D" id="2.40.30.110">
    <property type="entry name" value="Aminomethyltransferase beta-barrel domains"/>
    <property type="match status" value="1"/>
</dbReference>
<gene>
    <name evidence="2" type="ORF">XENOCAPTIV_008441</name>
</gene>
<name>A0ABV0S1Z9_9TELE</name>
<feature type="non-terminal residue" evidence="2">
    <location>
        <position position="1"/>
    </location>
</feature>
<protein>
    <recommendedName>
        <fullName evidence="1">Aminomethyltransferase C-terminal domain-containing protein</fullName>
    </recommendedName>
</protein>
<evidence type="ECO:0000259" key="1">
    <source>
        <dbReference type="Pfam" id="PF08669"/>
    </source>
</evidence>
<sequence length="57" mass="6043">EVTSGCPSPCLKKNIAMGYVDAAFAKNGAAIQVEIRKKTVSAIVSKMPFVSTNYYSG</sequence>
<reference evidence="2 3" key="1">
    <citation type="submission" date="2021-06" db="EMBL/GenBank/DDBJ databases">
        <authorList>
            <person name="Palmer J.M."/>
        </authorList>
    </citation>
    <scope>NUCLEOTIDE SEQUENCE [LARGE SCALE GENOMIC DNA]</scope>
    <source>
        <strain evidence="2 3">XC_2019</strain>
        <tissue evidence="2">Muscle</tissue>
    </source>
</reference>
<accession>A0ABV0S1Z9</accession>
<proteinExistence type="predicted"/>
<dbReference type="InterPro" id="IPR029043">
    <property type="entry name" value="GcvT/YgfZ_C"/>
</dbReference>
<dbReference type="Proteomes" id="UP001434883">
    <property type="component" value="Unassembled WGS sequence"/>
</dbReference>
<feature type="domain" description="Aminomethyltransferase C-terminal" evidence="1">
    <location>
        <begin position="1"/>
        <end position="50"/>
    </location>
</feature>
<organism evidence="2 3">
    <name type="scientific">Xenoophorus captivus</name>
    <dbReference type="NCBI Taxonomy" id="1517983"/>
    <lineage>
        <taxon>Eukaryota</taxon>
        <taxon>Metazoa</taxon>
        <taxon>Chordata</taxon>
        <taxon>Craniata</taxon>
        <taxon>Vertebrata</taxon>
        <taxon>Euteleostomi</taxon>
        <taxon>Actinopterygii</taxon>
        <taxon>Neopterygii</taxon>
        <taxon>Teleostei</taxon>
        <taxon>Neoteleostei</taxon>
        <taxon>Acanthomorphata</taxon>
        <taxon>Ovalentaria</taxon>
        <taxon>Atherinomorphae</taxon>
        <taxon>Cyprinodontiformes</taxon>
        <taxon>Goodeidae</taxon>
        <taxon>Xenoophorus</taxon>
    </lineage>
</organism>
<dbReference type="PANTHER" id="PTHR43757">
    <property type="entry name" value="AMINOMETHYLTRANSFERASE"/>
    <property type="match status" value="1"/>
</dbReference>
<dbReference type="PANTHER" id="PTHR43757:SF16">
    <property type="entry name" value="AMINOMETHYLTRANSFERASE, MITOCHONDRIAL"/>
    <property type="match status" value="1"/>
</dbReference>
<dbReference type="InterPro" id="IPR013977">
    <property type="entry name" value="GcvT_C"/>
</dbReference>
<dbReference type="InterPro" id="IPR028896">
    <property type="entry name" value="GcvT/YgfZ/DmdA"/>
</dbReference>
<dbReference type="SUPFAM" id="SSF101790">
    <property type="entry name" value="Aminomethyltransferase beta-barrel domain"/>
    <property type="match status" value="1"/>
</dbReference>
<evidence type="ECO:0000313" key="2">
    <source>
        <dbReference type="EMBL" id="MEQ2214473.1"/>
    </source>
</evidence>
<evidence type="ECO:0000313" key="3">
    <source>
        <dbReference type="Proteomes" id="UP001434883"/>
    </source>
</evidence>
<keyword evidence="3" id="KW-1185">Reference proteome</keyword>